<dbReference type="Proteomes" id="UP000326759">
    <property type="component" value="Unassembled WGS sequence"/>
</dbReference>
<dbReference type="EMBL" id="SEYY01024383">
    <property type="protein sequence ID" value="KAB7494172.1"/>
    <property type="molecule type" value="Genomic_DNA"/>
</dbReference>
<protein>
    <submittedName>
        <fullName evidence="1">Uncharacterized protein</fullName>
    </submittedName>
</protein>
<evidence type="ECO:0000313" key="2">
    <source>
        <dbReference type="Proteomes" id="UP000326759"/>
    </source>
</evidence>
<accession>A0A5N5SK16</accession>
<proteinExistence type="predicted"/>
<dbReference type="AlphaFoldDB" id="A0A5N5SK16"/>
<dbReference type="OrthoDB" id="6374040at2759"/>
<sequence>MLITDEEGCYQEFSMVFQSATEISFEEDYNIYCYLVVSFIETIPVGSNLYSISWSDDLVKPPYVNNTKNPDTALEYIEYNTNNNEKIMSFYVLNSMEGLMDYDNSQEETVLSLLLYFSISANETYYLRILHRLVDISAWDHDHLAPNNQFEVITNDDCPLKSDTTYTSLQGLPVNVSFELKRKLDYDTMSEPYQIKCTIYLEE</sequence>
<organism evidence="1 2">
    <name type="scientific">Armadillidium nasatum</name>
    <dbReference type="NCBI Taxonomy" id="96803"/>
    <lineage>
        <taxon>Eukaryota</taxon>
        <taxon>Metazoa</taxon>
        <taxon>Ecdysozoa</taxon>
        <taxon>Arthropoda</taxon>
        <taxon>Crustacea</taxon>
        <taxon>Multicrustacea</taxon>
        <taxon>Malacostraca</taxon>
        <taxon>Eumalacostraca</taxon>
        <taxon>Peracarida</taxon>
        <taxon>Isopoda</taxon>
        <taxon>Oniscidea</taxon>
        <taxon>Crinocheta</taxon>
        <taxon>Armadillidiidae</taxon>
        <taxon>Armadillidium</taxon>
    </lineage>
</organism>
<evidence type="ECO:0000313" key="1">
    <source>
        <dbReference type="EMBL" id="KAB7494172.1"/>
    </source>
</evidence>
<gene>
    <name evidence="1" type="ORF">Anas_09657</name>
</gene>
<keyword evidence="2" id="KW-1185">Reference proteome</keyword>
<reference evidence="1 2" key="1">
    <citation type="journal article" date="2019" name="PLoS Biol.">
        <title>Sex chromosomes control vertical transmission of feminizing Wolbachia symbionts in an isopod.</title>
        <authorList>
            <person name="Becking T."/>
            <person name="Chebbi M.A."/>
            <person name="Giraud I."/>
            <person name="Moumen B."/>
            <person name="Laverre T."/>
            <person name="Caubet Y."/>
            <person name="Peccoud J."/>
            <person name="Gilbert C."/>
            <person name="Cordaux R."/>
        </authorList>
    </citation>
    <scope>NUCLEOTIDE SEQUENCE [LARGE SCALE GENOMIC DNA]</scope>
    <source>
        <strain evidence="1">ANa2</strain>
        <tissue evidence="1">Whole body excluding digestive tract and cuticle</tissue>
    </source>
</reference>
<name>A0A5N5SK16_9CRUS</name>
<comment type="caution">
    <text evidence="1">The sequence shown here is derived from an EMBL/GenBank/DDBJ whole genome shotgun (WGS) entry which is preliminary data.</text>
</comment>